<dbReference type="InterPro" id="IPR006674">
    <property type="entry name" value="HD_domain"/>
</dbReference>
<dbReference type="InterPro" id="IPR003607">
    <property type="entry name" value="HD/PDEase_dom"/>
</dbReference>
<dbReference type="SUPFAM" id="SSF109604">
    <property type="entry name" value="HD-domain/PDEase-like"/>
    <property type="match status" value="1"/>
</dbReference>
<dbReference type="OrthoDB" id="247014at2"/>
<evidence type="ECO:0000313" key="3">
    <source>
        <dbReference type="EMBL" id="CCW34229.1"/>
    </source>
</evidence>
<evidence type="ECO:0000256" key="1">
    <source>
        <dbReference type="SAM" id="MobiDB-lite"/>
    </source>
</evidence>
<dbReference type="Gene3D" id="1.10.3210.10">
    <property type="entry name" value="Hypothetical protein af1432"/>
    <property type="match status" value="1"/>
</dbReference>
<keyword evidence="3" id="KW-0378">Hydrolase</keyword>
<protein>
    <submittedName>
        <fullName evidence="3">Metal dependent phosphohydrolase</fullName>
    </submittedName>
</protein>
<dbReference type="InterPro" id="IPR039967">
    <property type="entry name" value="MJ1020-like"/>
</dbReference>
<dbReference type="STRING" id="454171.CP488_00764"/>
<dbReference type="PANTHER" id="PTHR40517">
    <property type="entry name" value="METAL-DEPENDENT PHOSPHOHYDROLASE, HD SUPERFAMILY-RELATED"/>
    <property type="match status" value="1"/>
</dbReference>
<gene>
    <name evidence="3" type="ORF">CCALI_00392</name>
</gene>
<dbReference type="CDD" id="cd00077">
    <property type="entry name" value="HDc"/>
    <property type="match status" value="1"/>
</dbReference>
<name>S0ESK3_CHTCT</name>
<dbReference type="GO" id="GO:0016787">
    <property type="term" value="F:hydrolase activity"/>
    <property type="evidence" value="ECO:0007669"/>
    <property type="project" value="UniProtKB-KW"/>
</dbReference>
<reference evidence="4" key="1">
    <citation type="submission" date="2013-03" db="EMBL/GenBank/DDBJ databases">
        <title>Genome sequence of Chthonomonas calidirosea, the first sequenced genome from the Armatimonadetes phylum (formally candidate division OP10).</title>
        <authorList>
            <person name="Lee K.C.Y."/>
            <person name="Morgan X.C."/>
            <person name="Dunfield P.F."/>
            <person name="Tamas I."/>
            <person name="Houghton K.M."/>
            <person name="Vyssotski M."/>
            <person name="Ryan J.L.J."/>
            <person name="Lagutin K."/>
            <person name="McDonald I.R."/>
            <person name="Stott M.B."/>
        </authorList>
    </citation>
    <scope>NUCLEOTIDE SEQUENCE [LARGE SCALE GENOMIC DNA]</scope>
    <source>
        <strain evidence="4">DSM 23976 / ICMP 18418 / T49</strain>
    </source>
</reference>
<dbReference type="Pfam" id="PF01966">
    <property type="entry name" value="HD"/>
    <property type="match status" value="1"/>
</dbReference>
<dbReference type="InParanoid" id="S0ESK3"/>
<sequence>MSDSREVIAQNRVASPPPSKTASPAEKSPAIKEVEEPILAAQEKAAEVITLRDIRNNERIRAYIDAANRQMAAIGYSEHGLRHAGLVASIARNILLGLGAEARTAELAAIAGFLHDIGNCIHRVYHPQIGATMAFQILEKMNMPAAEIALVVGAIGNHEEPEGVPINAVTAAVIIADKSDVHYTRVQNPDPSTYDIHDRVNNAVQKSHILIDAVQKIISLELVVDTEKATVMEYFEIFAERMVMCRKAAGVLGCRFRLVINDVQM</sequence>
<dbReference type="PANTHER" id="PTHR40517:SF1">
    <property type="entry name" value="METAL-DEPENDENT PHOSPHOHYDROLASE, HD SUPERFAMILY-RELATED"/>
    <property type="match status" value="1"/>
</dbReference>
<feature type="region of interest" description="Disordered" evidence="1">
    <location>
        <begin position="1"/>
        <end position="31"/>
    </location>
</feature>
<dbReference type="SMART" id="SM00471">
    <property type="entry name" value="HDc"/>
    <property type="match status" value="1"/>
</dbReference>
<dbReference type="PROSITE" id="PS51831">
    <property type="entry name" value="HD"/>
    <property type="match status" value="1"/>
</dbReference>
<accession>S0ESK3</accession>
<dbReference type="AlphaFoldDB" id="S0ESK3"/>
<dbReference type="Proteomes" id="UP000014227">
    <property type="component" value="Chromosome I"/>
</dbReference>
<dbReference type="KEGG" id="ccz:CCALI_00392"/>
<dbReference type="RefSeq" id="WP_016481791.1">
    <property type="nucleotide sequence ID" value="NC_021487.1"/>
</dbReference>
<dbReference type="HOGENOM" id="CLU_081221_0_0_0"/>
<evidence type="ECO:0000313" key="4">
    <source>
        <dbReference type="Proteomes" id="UP000014227"/>
    </source>
</evidence>
<keyword evidence="4" id="KW-1185">Reference proteome</keyword>
<dbReference type="EMBL" id="HF951689">
    <property type="protein sequence ID" value="CCW34229.1"/>
    <property type="molecule type" value="Genomic_DNA"/>
</dbReference>
<proteinExistence type="predicted"/>
<dbReference type="PATRIC" id="fig|1303518.3.peg.400"/>
<dbReference type="eggNOG" id="COG3294">
    <property type="taxonomic scope" value="Bacteria"/>
</dbReference>
<organism evidence="3 4">
    <name type="scientific">Chthonomonas calidirosea (strain DSM 23976 / ICMP 18418 / T49)</name>
    <dbReference type="NCBI Taxonomy" id="1303518"/>
    <lineage>
        <taxon>Bacteria</taxon>
        <taxon>Bacillati</taxon>
        <taxon>Armatimonadota</taxon>
        <taxon>Chthonomonadia</taxon>
        <taxon>Chthonomonadales</taxon>
        <taxon>Chthonomonadaceae</taxon>
        <taxon>Chthonomonas</taxon>
    </lineage>
</organism>
<evidence type="ECO:0000259" key="2">
    <source>
        <dbReference type="PROSITE" id="PS51831"/>
    </source>
</evidence>
<feature type="domain" description="HD" evidence="2">
    <location>
        <begin position="76"/>
        <end position="184"/>
    </location>
</feature>